<dbReference type="SUPFAM" id="SSF53649">
    <property type="entry name" value="Alkaline phosphatase-like"/>
    <property type="match status" value="1"/>
</dbReference>
<evidence type="ECO:0000256" key="2">
    <source>
        <dbReference type="ARBA" id="ARBA00022801"/>
    </source>
</evidence>
<evidence type="ECO:0000313" key="5">
    <source>
        <dbReference type="EMBL" id="TWU30672.1"/>
    </source>
</evidence>
<dbReference type="AlphaFoldDB" id="A0A5C6D174"/>
<evidence type="ECO:0000313" key="6">
    <source>
        <dbReference type="Proteomes" id="UP000319143"/>
    </source>
</evidence>
<dbReference type="InterPro" id="IPR000917">
    <property type="entry name" value="Sulfatase_N"/>
</dbReference>
<dbReference type="EMBL" id="SJPV01000021">
    <property type="protein sequence ID" value="TWU30672.1"/>
    <property type="molecule type" value="Genomic_DNA"/>
</dbReference>
<sequence precursor="true">MKHNSQMMKSTLTTLFLMLSVFVSSSAAAVQACTFAADRPNIIVVLADDLGYSDLGCYGGEIPTPHIDALAKGGARFTQMYNSARCCPTRASLMTGLYPTQAGIGDFTTNKPDENKCPGYLGRLRDDCATMAEMLIRAKDTAYANPGPDEAQKF</sequence>
<name>A0A5C6D174_9BACT</name>
<dbReference type="PROSITE" id="PS51257">
    <property type="entry name" value="PROKAR_LIPOPROTEIN"/>
    <property type="match status" value="1"/>
</dbReference>
<feature type="chain" id="PRO_5022952178" evidence="3">
    <location>
        <begin position="30"/>
        <end position="154"/>
    </location>
</feature>
<dbReference type="InterPro" id="IPR017850">
    <property type="entry name" value="Alkaline_phosphatase_core_sf"/>
</dbReference>
<keyword evidence="3" id="KW-0732">Signal</keyword>
<feature type="signal peptide" evidence="3">
    <location>
        <begin position="1"/>
        <end position="29"/>
    </location>
</feature>
<comment type="caution">
    <text evidence="5">The sequence shown here is derived from an EMBL/GenBank/DDBJ whole genome shotgun (WGS) entry which is preliminary data.</text>
</comment>
<evidence type="ECO:0000256" key="3">
    <source>
        <dbReference type="SAM" id="SignalP"/>
    </source>
</evidence>
<dbReference type="PANTHER" id="PTHR42693:SF53">
    <property type="entry name" value="ENDO-4-O-SULFATASE"/>
    <property type="match status" value="1"/>
</dbReference>
<keyword evidence="6" id="KW-1185">Reference proteome</keyword>
<gene>
    <name evidence="5" type="primary">atsA_144</name>
    <name evidence="5" type="ORF">Poly41_65770</name>
</gene>
<dbReference type="Gene3D" id="3.40.720.10">
    <property type="entry name" value="Alkaline Phosphatase, subunit A"/>
    <property type="match status" value="1"/>
</dbReference>
<proteinExistence type="inferred from homology"/>
<accession>A0A5C6D174</accession>
<dbReference type="PANTHER" id="PTHR42693">
    <property type="entry name" value="ARYLSULFATASE FAMILY MEMBER"/>
    <property type="match status" value="1"/>
</dbReference>
<protein>
    <submittedName>
        <fullName evidence="5">Arylsulfatase</fullName>
        <ecNumber evidence="5">3.1.6.1</ecNumber>
    </submittedName>
</protein>
<reference evidence="5 6" key="1">
    <citation type="submission" date="2019-02" db="EMBL/GenBank/DDBJ databases">
        <title>Deep-cultivation of Planctomycetes and their phenomic and genomic characterization uncovers novel biology.</title>
        <authorList>
            <person name="Wiegand S."/>
            <person name="Jogler M."/>
            <person name="Boedeker C."/>
            <person name="Pinto D."/>
            <person name="Vollmers J."/>
            <person name="Rivas-Marin E."/>
            <person name="Kohn T."/>
            <person name="Peeters S.H."/>
            <person name="Heuer A."/>
            <person name="Rast P."/>
            <person name="Oberbeckmann S."/>
            <person name="Bunk B."/>
            <person name="Jeske O."/>
            <person name="Meyerdierks A."/>
            <person name="Storesund J.E."/>
            <person name="Kallscheuer N."/>
            <person name="Luecker S."/>
            <person name="Lage O.M."/>
            <person name="Pohl T."/>
            <person name="Merkel B.J."/>
            <person name="Hornburger P."/>
            <person name="Mueller R.-W."/>
            <person name="Bruemmer F."/>
            <person name="Labrenz M."/>
            <person name="Spormann A.M."/>
            <person name="Op Den Camp H."/>
            <person name="Overmann J."/>
            <person name="Amann R."/>
            <person name="Jetten M.S.M."/>
            <person name="Mascher T."/>
            <person name="Medema M.H."/>
            <person name="Devos D.P."/>
            <person name="Kaster A.-K."/>
            <person name="Ovreas L."/>
            <person name="Rohde M."/>
            <person name="Galperin M.Y."/>
            <person name="Jogler C."/>
        </authorList>
    </citation>
    <scope>NUCLEOTIDE SEQUENCE [LARGE SCALE GENOMIC DNA]</scope>
    <source>
        <strain evidence="5 6">Poly41</strain>
    </source>
</reference>
<evidence type="ECO:0000259" key="4">
    <source>
        <dbReference type="Pfam" id="PF00884"/>
    </source>
</evidence>
<dbReference type="EC" id="3.1.6.1" evidence="5"/>
<feature type="domain" description="Sulfatase N-terminal" evidence="4">
    <location>
        <begin position="40"/>
        <end position="138"/>
    </location>
</feature>
<dbReference type="Proteomes" id="UP000319143">
    <property type="component" value="Unassembled WGS sequence"/>
</dbReference>
<dbReference type="GO" id="GO:0004065">
    <property type="term" value="F:arylsulfatase activity"/>
    <property type="evidence" value="ECO:0007669"/>
    <property type="project" value="UniProtKB-EC"/>
</dbReference>
<keyword evidence="2 5" id="KW-0378">Hydrolase</keyword>
<dbReference type="InterPro" id="IPR050738">
    <property type="entry name" value="Sulfatase"/>
</dbReference>
<dbReference type="Pfam" id="PF00884">
    <property type="entry name" value="Sulfatase"/>
    <property type="match status" value="1"/>
</dbReference>
<organism evidence="5 6">
    <name type="scientific">Novipirellula artificiosorum</name>
    <dbReference type="NCBI Taxonomy" id="2528016"/>
    <lineage>
        <taxon>Bacteria</taxon>
        <taxon>Pseudomonadati</taxon>
        <taxon>Planctomycetota</taxon>
        <taxon>Planctomycetia</taxon>
        <taxon>Pirellulales</taxon>
        <taxon>Pirellulaceae</taxon>
        <taxon>Novipirellula</taxon>
    </lineage>
</organism>
<evidence type="ECO:0000256" key="1">
    <source>
        <dbReference type="ARBA" id="ARBA00008779"/>
    </source>
</evidence>
<comment type="similarity">
    <text evidence="1">Belongs to the sulfatase family.</text>
</comment>